<dbReference type="Proteomes" id="UP000186098">
    <property type="component" value="Unassembled WGS sequence"/>
</dbReference>
<dbReference type="PANTHER" id="PTHR18964">
    <property type="entry name" value="ROK (REPRESSOR, ORF, KINASE) FAMILY"/>
    <property type="match status" value="1"/>
</dbReference>
<dbReference type="SUPFAM" id="SSF53067">
    <property type="entry name" value="Actin-like ATPase domain"/>
    <property type="match status" value="1"/>
</dbReference>
<dbReference type="InterPro" id="IPR011991">
    <property type="entry name" value="ArsR-like_HTH"/>
</dbReference>
<dbReference type="CDD" id="cd00090">
    <property type="entry name" value="HTH_ARSR"/>
    <property type="match status" value="1"/>
</dbReference>
<dbReference type="Gene3D" id="3.30.420.40">
    <property type="match status" value="2"/>
</dbReference>
<dbReference type="OrthoDB" id="49685at2"/>
<evidence type="ECO:0000313" key="2">
    <source>
        <dbReference type="Proteomes" id="UP000186098"/>
    </source>
</evidence>
<dbReference type="SUPFAM" id="SSF46785">
    <property type="entry name" value="Winged helix' DNA-binding domain"/>
    <property type="match status" value="1"/>
</dbReference>
<protein>
    <submittedName>
        <fullName evidence="1">Transcriptional regulator, MarR family</fullName>
    </submittedName>
</protein>
<gene>
    <name evidence="1" type="ORF">SAMN05421795_101527</name>
</gene>
<accession>A0A1N7K1B2</accession>
<dbReference type="CDD" id="cd23763">
    <property type="entry name" value="ASKHA_ATPase_ROK"/>
    <property type="match status" value="1"/>
</dbReference>
<dbReference type="RefSeq" id="WP_076363336.1">
    <property type="nucleotide sequence ID" value="NZ_FTOM01000001.1"/>
</dbReference>
<sequence>MPGAEIRDPTGGANHVGLRDYNERVVMSVIQRHGAIASVEIARRTRLSAQTVSVILRRLEAEGLITRGTPQRGKFGKPQTPVALAPGGVLSLGFKIGRRTTDLVLVDLAGKMRARLAATYAFPTPDKVMGFLRAGLPRIEATLSAEERARIAGIGVAVPFELWNWLDTVRASPHEMEAWRDFDFAAAIGEISDHKVFLSNDATAACAAEHAFGQGRGLSDYAYVFIGYFCGGGVVLNGAVHAGRTGNAGAFGTLPVGDTARPGHQLLHKASLYLLERRLLEAGEDPMRIWRGTEGWEGLGRPVDDWIEATARHLAVAAVAVCSVIDFEAVVIDGGFPTDVRARLIEAARRHLEGIETQGIARPVLREGAVGAQARSIGGAFLPIASEYLMVGASFGT</sequence>
<proteinExistence type="predicted"/>
<dbReference type="Gene3D" id="1.10.10.10">
    <property type="entry name" value="Winged helix-like DNA-binding domain superfamily/Winged helix DNA-binding domain"/>
    <property type="match status" value="1"/>
</dbReference>
<dbReference type="InterPro" id="IPR000600">
    <property type="entry name" value="ROK"/>
</dbReference>
<dbReference type="InterPro" id="IPR036388">
    <property type="entry name" value="WH-like_DNA-bd_sf"/>
</dbReference>
<dbReference type="Pfam" id="PF13412">
    <property type="entry name" value="HTH_24"/>
    <property type="match status" value="1"/>
</dbReference>
<organism evidence="1 2">
    <name type="scientific">Phaeovulum vinaykumarii</name>
    <dbReference type="NCBI Taxonomy" id="407234"/>
    <lineage>
        <taxon>Bacteria</taxon>
        <taxon>Pseudomonadati</taxon>
        <taxon>Pseudomonadota</taxon>
        <taxon>Alphaproteobacteria</taxon>
        <taxon>Rhodobacterales</taxon>
        <taxon>Paracoccaceae</taxon>
        <taxon>Phaeovulum</taxon>
    </lineage>
</organism>
<dbReference type="InterPro" id="IPR043129">
    <property type="entry name" value="ATPase_NBD"/>
</dbReference>
<dbReference type="STRING" id="407234.SAMN05421795_101527"/>
<dbReference type="Pfam" id="PF00480">
    <property type="entry name" value="ROK"/>
    <property type="match status" value="1"/>
</dbReference>
<keyword evidence="2" id="KW-1185">Reference proteome</keyword>
<reference evidence="2" key="1">
    <citation type="submission" date="2017-01" db="EMBL/GenBank/DDBJ databases">
        <authorList>
            <person name="Varghese N."/>
            <person name="Submissions S."/>
        </authorList>
    </citation>
    <scope>NUCLEOTIDE SEQUENCE [LARGE SCALE GENOMIC DNA]</scope>
    <source>
        <strain evidence="2">DSM 18714</strain>
    </source>
</reference>
<dbReference type="AlphaFoldDB" id="A0A1N7K1B2"/>
<dbReference type="InterPro" id="IPR036390">
    <property type="entry name" value="WH_DNA-bd_sf"/>
</dbReference>
<dbReference type="PANTHER" id="PTHR18964:SF169">
    <property type="entry name" value="N-ACETYLMANNOSAMINE KINASE"/>
    <property type="match status" value="1"/>
</dbReference>
<evidence type="ECO:0000313" key="1">
    <source>
        <dbReference type="EMBL" id="SIS55383.1"/>
    </source>
</evidence>
<dbReference type="EMBL" id="FTOM01000001">
    <property type="protein sequence ID" value="SIS55383.1"/>
    <property type="molecule type" value="Genomic_DNA"/>
</dbReference>
<dbReference type="GO" id="GO:0006355">
    <property type="term" value="P:regulation of DNA-templated transcription"/>
    <property type="evidence" value="ECO:0007669"/>
    <property type="project" value="UniProtKB-ARBA"/>
</dbReference>
<name>A0A1N7K1B2_9RHOB</name>